<evidence type="ECO:0000313" key="2">
    <source>
        <dbReference type="EMBL" id="MBV3393308.1"/>
    </source>
</evidence>
<sequence length="326" mass="36894">MSKPLLNTTPVETTDKEWKESCGKYGEASFTATKLEDDLMHTLKASTFLTYISVDDDDEDSFFLQTVCDDDGDEWYAIYTTLENAQNSSILEDSDFPDRHNVLVEVDYEFLLNELFNTGDDEIYGIVIDPETDAFTLGRDTLSNMGVEENNGVDHHETIGHRVPGNMEFSWLYDEYMEAQGEEEKDKFQSLMEDVVERSCLALMTIVNKSDLVTLPDGTYELKKDASMIIPSLSAEDDEGNELSYFPLFTSNEQIDKWGIKDNVELKEGQVLISECRPFDQHIATFFGAGEYDALLINPFDQAFVIGKEFIKAISGHQEEDETPAA</sequence>
<keyword evidence="4" id="KW-1185">Reference proteome</keyword>
<dbReference type="RefSeq" id="WP_217748046.1">
    <property type="nucleotide sequence ID" value="NZ_JAHOEB010000065.1"/>
</dbReference>
<name>A0AAW4MUI3_9FIRM</name>
<evidence type="ECO:0000313" key="4">
    <source>
        <dbReference type="Proteomes" id="UP001197492"/>
    </source>
</evidence>
<protein>
    <submittedName>
        <fullName evidence="1">SseB family protein</fullName>
    </submittedName>
</protein>
<dbReference type="AlphaFoldDB" id="A0AAW4MUI3"/>
<organism evidence="1 3">
    <name type="scientific">Catenibacterium mitsuokai</name>
    <dbReference type="NCBI Taxonomy" id="100886"/>
    <lineage>
        <taxon>Bacteria</taxon>
        <taxon>Bacillati</taxon>
        <taxon>Bacillota</taxon>
        <taxon>Erysipelotrichia</taxon>
        <taxon>Erysipelotrichales</taxon>
        <taxon>Coprobacillaceae</taxon>
        <taxon>Catenibacterium</taxon>
    </lineage>
</organism>
<dbReference type="Proteomes" id="UP001197492">
    <property type="component" value="Unassembled WGS sequence"/>
</dbReference>
<reference evidence="1 4" key="1">
    <citation type="submission" date="2021-06" db="EMBL/GenBank/DDBJ databases">
        <title>Collection of gut derived symbiotic bacterial strains cultured from healthy donors.</title>
        <authorList>
            <person name="Lin H."/>
            <person name="Littmann E."/>
            <person name="Pamer E.G."/>
        </authorList>
    </citation>
    <scope>NUCLEOTIDE SEQUENCE</scope>
    <source>
        <strain evidence="2 4">MSK.21.70</strain>
        <strain evidence="1">MSK.21.82</strain>
    </source>
</reference>
<dbReference type="EMBL" id="JAHOEL010000062">
    <property type="protein sequence ID" value="MBV3393308.1"/>
    <property type="molecule type" value="Genomic_DNA"/>
</dbReference>
<dbReference type="EMBL" id="JAHOEF010000066">
    <property type="protein sequence ID" value="MBV3383327.1"/>
    <property type="molecule type" value="Genomic_DNA"/>
</dbReference>
<accession>A0AAW4MUI3</accession>
<evidence type="ECO:0000313" key="3">
    <source>
        <dbReference type="Proteomes" id="UP001196408"/>
    </source>
</evidence>
<comment type="caution">
    <text evidence="1">The sequence shown here is derived from an EMBL/GenBank/DDBJ whole genome shotgun (WGS) entry which is preliminary data.</text>
</comment>
<dbReference type="Proteomes" id="UP001196408">
    <property type="component" value="Unassembled WGS sequence"/>
</dbReference>
<evidence type="ECO:0000313" key="1">
    <source>
        <dbReference type="EMBL" id="MBV3383327.1"/>
    </source>
</evidence>
<proteinExistence type="predicted"/>
<gene>
    <name evidence="1" type="ORF">KSV97_08895</name>
    <name evidence="2" type="ORF">KSW06_08590</name>
</gene>